<dbReference type="Proteomes" id="UP000565441">
    <property type="component" value="Unassembled WGS sequence"/>
</dbReference>
<protein>
    <submittedName>
        <fullName evidence="1">Uncharacterized protein</fullName>
    </submittedName>
</protein>
<evidence type="ECO:0000313" key="2">
    <source>
        <dbReference type="Proteomes" id="UP000565441"/>
    </source>
</evidence>
<accession>A0A8H5M9A4</accession>
<dbReference type="AlphaFoldDB" id="A0A8H5M9A4"/>
<sequence length="103" mass="11761">MSGISSDHVLAPLLEHLSLLPLSDTNQEDFFMVTGYNDTEHEHDLIFSLESGTWNVMANAIMKTERRKLTGKKKQFDLRIFLGLPLDLILEVRQLFAVLTTSR</sequence>
<reference evidence="1 2" key="1">
    <citation type="journal article" date="2020" name="ISME J.">
        <title>Uncovering the hidden diversity of litter-decomposition mechanisms in mushroom-forming fungi.</title>
        <authorList>
            <person name="Floudas D."/>
            <person name="Bentzer J."/>
            <person name="Ahren D."/>
            <person name="Johansson T."/>
            <person name="Persson P."/>
            <person name="Tunlid A."/>
        </authorList>
    </citation>
    <scope>NUCLEOTIDE SEQUENCE [LARGE SCALE GENOMIC DNA]</scope>
    <source>
        <strain evidence="1 2">CBS 661.87</strain>
    </source>
</reference>
<gene>
    <name evidence="1" type="ORF">D9615_000932</name>
</gene>
<evidence type="ECO:0000313" key="1">
    <source>
        <dbReference type="EMBL" id="KAF5385296.1"/>
    </source>
</evidence>
<organism evidence="1 2">
    <name type="scientific">Tricholomella constricta</name>
    <dbReference type="NCBI Taxonomy" id="117010"/>
    <lineage>
        <taxon>Eukaryota</taxon>
        <taxon>Fungi</taxon>
        <taxon>Dikarya</taxon>
        <taxon>Basidiomycota</taxon>
        <taxon>Agaricomycotina</taxon>
        <taxon>Agaricomycetes</taxon>
        <taxon>Agaricomycetidae</taxon>
        <taxon>Agaricales</taxon>
        <taxon>Tricholomatineae</taxon>
        <taxon>Lyophyllaceae</taxon>
        <taxon>Tricholomella</taxon>
    </lineage>
</organism>
<keyword evidence="2" id="KW-1185">Reference proteome</keyword>
<proteinExistence type="predicted"/>
<name>A0A8H5M9A4_9AGAR</name>
<comment type="caution">
    <text evidence="1">The sequence shown here is derived from an EMBL/GenBank/DDBJ whole genome shotgun (WGS) entry which is preliminary data.</text>
</comment>
<dbReference type="EMBL" id="JAACJP010000004">
    <property type="protein sequence ID" value="KAF5385296.1"/>
    <property type="molecule type" value="Genomic_DNA"/>
</dbReference>